<organism evidence="4 5">
    <name type="scientific">Streptomyces huasconensis</name>
    <dbReference type="NCBI Taxonomy" id="1854574"/>
    <lineage>
        <taxon>Bacteria</taxon>
        <taxon>Bacillati</taxon>
        <taxon>Actinomycetota</taxon>
        <taxon>Actinomycetes</taxon>
        <taxon>Kitasatosporales</taxon>
        <taxon>Streptomycetaceae</taxon>
        <taxon>Streptomyces</taxon>
    </lineage>
</organism>
<comment type="caution">
    <text evidence="4">The sequence shown here is derived from an EMBL/GenBank/DDBJ whole genome shotgun (WGS) entry which is preliminary data.</text>
</comment>
<protein>
    <submittedName>
        <fullName evidence="4">RICIN domain-containing protein</fullName>
    </submittedName>
</protein>
<feature type="signal peptide" evidence="2">
    <location>
        <begin position="1"/>
        <end position="25"/>
    </location>
</feature>
<accession>A0ABV3LSL5</accession>
<dbReference type="PROSITE" id="PS50231">
    <property type="entry name" value="RICIN_B_LECTIN"/>
    <property type="match status" value="1"/>
</dbReference>
<feature type="domain" description="Ricin B lectin" evidence="3">
    <location>
        <begin position="60"/>
        <end position="203"/>
    </location>
</feature>
<name>A0ABV3LSL5_9ACTN</name>
<dbReference type="EMBL" id="JBEYRS010000003">
    <property type="protein sequence ID" value="MEW2362448.1"/>
    <property type="molecule type" value="Genomic_DNA"/>
</dbReference>
<keyword evidence="5" id="KW-1185">Reference proteome</keyword>
<proteinExistence type="predicted"/>
<sequence length="206" mass="21601">MSITYKRARAGLIALTATATLGTLAAGTPSSAAGAAEPDSRTTVSTKATTADTASATAARNIRYVVARHSGKCLTVRGASRADNAVVNQYRCVGAKNQQWRLEMIGGDPSLGSTVLRNINSGKCLTVHGASTAKGAKLDQYTCVGAPNQTFSFIPAMMKQTPLFTQPLSGGKCVDVQGASKAGNAPVVQWKCNQRQNQAWDLTRRP</sequence>
<dbReference type="Pfam" id="PF00652">
    <property type="entry name" value="Ricin_B_lectin"/>
    <property type="match status" value="1"/>
</dbReference>
<gene>
    <name evidence="4" type="ORF">AB0887_10865</name>
</gene>
<dbReference type="InterPro" id="IPR035992">
    <property type="entry name" value="Ricin_B-like_lectins"/>
</dbReference>
<dbReference type="Proteomes" id="UP001553843">
    <property type="component" value="Unassembled WGS sequence"/>
</dbReference>
<feature type="region of interest" description="Disordered" evidence="1">
    <location>
        <begin position="28"/>
        <end position="50"/>
    </location>
</feature>
<feature type="chain" id="PRO_5046318578" evidence="2">
    <location>
        <begin position="26"/>
        <end position="206"/>
    </location>
</feature>
<evidence type="ECO:0000256" key="1">
    <source>
        <dbReference type="SAM" id="MobiDB-lite"/>
    </source>
</evidence>
<dbReference type="RefSeq" id="WP_359770635.1">
    <property type="nucleotide sequence ID" value="NZ_JBEYRR010000001.1"/>
</dbReference>
<dbReference type="InterPro" id="IPR000772">
    <property type="entry name" value="Ricin_B_lectin"/>
</dbReference>
<evidence type="ECO:0000313" key="4">
    <source>
        <dbReference type="EMBL" id="MEW2362448.1"/>
    </source>
</evidence>
<dbReference type="SMART" id="SM00458">
    <property type="entry name" value="RICIN"/>
    <property type="match status" value="1"/>
</dbReference>
<evidence type="ECO:0000256" key="2">
    <source>
        <dbReference type="SAM" id="SignalP"/>
    </source>
</evidence>
<dbReference type="CDD" id="cd00161">
    <property type="entry name" value="beta-trefoil_Ricin-like"/>
    <property type="match status" value="1"/>
</dbReference>
<evidence type="ECO:0000313" key="5">
    <source>
        <dbReference type="Proteomes" id="UP001553843"/>
    </source>
</evidence>
<evidence type="ECO:0000259" key="3">
    <source>
        <dbReference type="SMART" id="SM00458"/>
    </source>
</evidence>
<dbReference type="SUPFAM" id="SSF50370">
    <property type="entry name" value="Ricin B-like lectins"/>
    <property type="match status" value="1"/>
</dbReference>
<keyword evidence="2" id="KW-0732">Signal</keyword>
<dbReference type="Gene3D" id="2.80.10.50">
    <property type="match status" value="3"/>
</dbReference>
<reference evidence="4 5" key="1">
    <citation type="submission" date="2024-06" db="EMBL/GenBank/DDBJ databases">
        <title>The Natural Products Discovery Center: Release of the First 8490 Sequenced Strains for Exploring Actinobacteria Biosynthetic Diversity.</title>
        <authorList>
            <person name="Kalkreuter E."/>
            <person name="Kautsar S.A."/>
            <person name="Yang D."/>
            <person name="Bader C.D."/>
            <person name="Teijaro C.N."/>
            <person name="Fluegel L."/>
            <person name="Davis C.M."/>
            <person name="Simpson J.R."/>
            <person name="Lauterbach L."/>
            <person name="Steele A.D."/>
            <person name="Gui C."/>
            <person name="Meng S."/>
            <person name="Li G."/>
            <person name="Viehrig K."/>
            <person name="Ye F."/>
            <person name="Su P."/>
            <person name="Kiefer A.F."/>
            <person name="Nichols A."/>
            <person name="Cepeda A.J."/>
            <person name="Yan W."/>
            <person name="Fan B."/>
            <person name="Jiang Y."/>
            <person name="Adhikari A."/>
            <person name="Zheng C.-J."/>
            <person name="Schuster L."/>
            <person name="Cowan T.M."/>
            <person name="Smanski M.J."/>
            <person name="Chevrette M.G."/>
            <person name="De Carvalho L.P.S."/>
            <person name="Shen B."/>
        </authorList>
    </citation>
    <scope>NUCLEOTIDE SEQUENCE [LARGE SCALE GENOMIC DNA]</scope>
    <source>
        <strain evidence="4 5">NPDC047833</strain>
    </source>
</reference>